<keyword evidence="3" id="KW-1185">Reference proteome</keyword>
<reference evidence="2 3" key="1">
    <citation type="submission" date="2018-11" db="EMBL/GenBank/DDBJ databases">
        <title>Genomic Encyclopedia of Type Strains, Phase IV (KMG-IV): sequencing the most valuable type-strain genomes for metagenomic binning, comparative biology and taxonomic classification.</title>
        <authorList>
            <person name="Goeker M."/>
        </authorList>
    </citation>
    <scope>NUCLEOTIDE SEQUENCE [LARGE SCALE GENOMIC DNA]</scope>
    <source>
        <strain evidence="2 3">DSM 16974</strain>
    </source>
</reference>
<dbReference type="PROSITE" id="PS51257">
    <property type="entry name" value="PROKAR_LIPOPROTEIN"/>
    <property type="match status" value="1"/>
</dbReference>
<dbReference type="OrthoDB" id="5704428at2"/>
<evidence type="ECO:0000256" key="1">
    <source>
        <dbReference type="SAM" id="SignalP"/>
    </source>
</evidence>
<sequence length="97" mass="10483">MKKQLLLCSVVATLSLPGLAQACSAPDAKPAIPDPMTAETAQMVKANNEVKAYVKAMEEYLGCARMSGGEKRKEISALEDFAAEFNEAIRTFKSRNS</sequence>
<comment type="caution">
    <text evidence="2">The sequence shown here is derived from an EMBL/GenBank/DDBJ whole genome shotgun (WGS) entry which is preliminary data.</text>
</comment>
<feature type="signal peptide" evidence="1">
    <location>
        <begin position="1"/>
        <end position="22"/>
    </location>
</feature>
<keyword evidence="1" id="KW-0732">Signal</keyword>
<gene>
    <name evidence="2" type="ORF">EDC38_3019</name>
</gene>
<proteinExistence type="predicted"/>
<protein>
    <submittedName>
        <fullName evidence="2">Uncharacterized protein</fullName>
    </submittedName>
</protein>
<evidence type="ECO:0000313" key="3">
    <source>
        <dbReference type="Proteomes" id="UP000273643"/>
    </source>
</evidence>
<dbReference type="Proteomes" id="UP000273643">
    <property type="component" value="Unassembled WGS sequence"/>
</dbReference>
<evidence type="ECO:0000313" key="2">
    <source>
        <dbReference type="EMBL" id="ROQ18046.1"/>
    </source>
</evidence>
<accession>A0A3N1NZD5</accession>
<dbReference type="RefSeq" id="WP_024461947.1">
    <property type="nucleotide sequence ID" value="NZ_RJUK01000003.1"/>
</dbReference>
<dbReference type="EMBL" id="RJUK01000003">
    <property type="protein sequence ID" value="ROQ18046.1"/>
    <property type="molecule type" value="Genomic_DNA"/>
</dbReference>
<name>A0A3N1NZD5_9GAMM</name>
<feature type="chain" id="PRO_5018224736" evidence="1">
    <location>
        <begin position="23"/>
        <end position="97"/>
    </location>
</feature>
<organism evidence="2 3">
    <name type="scientific">Marinimicrobium koreense</name>
    <dbReference type="NCBI Taxonomy" id="306545"/>
    <lineage>
        <taxon>Bacteria</taxon>
        <taxon>Pseudomonadati</taxon>
        <taxon>Pseudomonadota</taxon>
        <taxon>Gammaproteobacteria</taxon>
        <taxon>Cellvibrionales</taxon>
        <taxon>Cellvibrionaceae</taxon>
        <taxon>Marinimicrobium</taxon>
    </lineage>
</organism>
<dbReference type="AlphaFoldDB" id="A0A3N1NZD5"/>